<dbReference type="SUPFAM" id="SSF53850">
    <property type="entry name" value="Periplasmic binding protein-like II"/>
    <property type="match status" value="1"/>
</dbReference>
<dbReference type="Gene3D" id="3.40.190.10">
    <property type="entry name" value="Periplasmic binding protein-like II"/>
    <property type="match status" value="2"/>
</dbReference>
<protein>
    <submittedName>
        <fullName evidence="6">LysR family transcriptional regulator</fullName>
    </submittedName>
</protein>
<dbReference type="InterPro" id="IPR058163">
    <property type="entry name" value="LysR-type_TF_proteobact-type"/>
</dbReference>
<dbReference type="PANTHER" id="PTHR30537:SF26">
    <property type="entry name" value="GLYCINE CLEAVAGE SYSTEM TRANSCRIPTIONAL ACTIVATOR"/>
    <property type="match status" value="1"/>
</dbReference>
<dbReference type="EMBL" id="JAAXYH010000014">
    <property type="protein sequence ID" value="NMH66626.1"/>
    <property type="molecule type" value="Genomic_DNA"/>
</dbReference>
<proteinExistence type="inferred from homology"/>
<sequence length="293" mass="33474">MFKHLPSLTSIKAFEASARLKSFKLAAEELNVSPTAISHQIRSLEDALHLKLFLRHTRSVSLTSEGELLADTATRVLRELMLTVNVITETADTLRISTTNSFAAMWLVPNLGDFHNMVPKIDIQIRANDELNNLEADKGIDMVIRYGTFTNQPEAELLINESQGCFATPRYWQDLNKREDWTFLCVKWKNTRLTQQNYQELLEGVVPDNKHFTIRYYNDENQILQAALAGQGIAILSELLVKMPLSQGWLRQGLDEVSNTLTGLDYYCIIPERSRHNQTAFGFLDWLKNRIAC</sequence>
<keyword evidence="7" id="KW-1185">Reference proteome</keyword>
<dbReference type="Pfam" id="PF00126">
    <property type="entry name" value="HTH_1"/>
    <property type="match status" value="1"/>
</dbReference>
<dbReference type="Gene3D" id="1.10.10.10">
    <property type="entry name" value="Winged helix-like DNA-binding domain superfamily/Winged helix DNA-binding domain"/>
    <property type="match status" value="1"/>
</dbReference>
<dbReference type="InterPro" id="IPR036388">
    <property type="entry name" value="WH-like_DNA-bd_sf"/>
</dbReference>
<reference evidence="6" key="1">
    <citation type="submission" date="2020-04" db="EMBL/GenBank/DDBJ databases">
        <title>Description of Shewanella salipaludis sp. nov., isolated from a salt marsh.</title>
        <authorList>
            <person name="Park S."/>
            <person name="Yoon J.-H."/>
        </authorList>
    </citation>
    <scope>NUCLEOTIDE SEQUENCE</scope>
    <source>
        <strain evidence="6">SHSM-M6</strain>
    </source>
</reference>
<dbReference type="Pfam" id="PF03466">
    <property type="entry name" value="LysR_substrate"/>
    <property type="match status" value="1"/>
</dbReference>
<dbReference type="PRINTS" id="PR00039">
    <property type="entry name" value="HTHLYSR"/>
</dbReference>
<gene>
    <name evidence="6" type="ORF">HC757_15835</name>
</gene>
<dbReference type="InterPro" id="IPR005119">
    <property type="entry name" value="LysR_subst-bd"/>
</dbReference>
<dbReference type="PANTHER" id="PTHR30537">
    <property type="entry name" value="HTH-TYPE TRANSCRIPTIONAL REGULATOR"/>
    <property type="match status" value="1"/>
</dbReference>
<dbReference type="PROSITE" id="PS50931">
    <property type="entry name" value="HTH_LYSR"/>
    <property type="match status" value="1"/>
</dbReference>
<evidence type="ECO:0000313" key="7">
    <source>
        <dbReference type="Proteomes" id="UP000737113"/>
    </source>
</evidence>
<comment type="similarity">
    <text evidence="1">Belongs to the LysR transcriptional regulatory family.</text>
</comment>
<keyword evidence="4" id="KW-0804">Transcription</keyword>
<dbReference type="GO" id="GO:0003700">
    <property type="term" value="F:DNA-binding transcription factor activity"/>
    <property type="evidence" value="ECO:0007669"/>
    <property type="project" value="InterPro"/>
</dbReference>
<accession>A0A972FVQ2</accession>
<dbReference type="GO" id="GO:0006351">
    <property type="term" value="P:DNA-templated transcription"/>
    <property type="evidence" value="ECO:0007669"/>
    <property type="project" value="TreeGrafter"/>
</dbReference>
<organism evidence="6 7">
    <name type="scientific">Shewanella salipaludis</name>
    <dbReference type="NCBI Taxonomy" id="2723052"/>
    <lineage>
        <taxon>Bacteria</taxon>
        <taxon>Pseudomonadati</taxon>
        <taxon>Pseudomonadota</taxon>
        <taxon>Gammaproteobacteria</taxon>
        <taxon>Alteromonadales</taxon>
        <taxon>Shewanellaceae</taxon>
        <taxon>Shewanella</taxon>
    </lineage>
</organism>
<keyword evidence="3" id="KW-0238">DNA-binding</keyword>
<evidence type="ECO:0000256" key="2">
    <source>
        <dbReference type="ARBA" id="ARBA00023015"/>
    </source>
</evidence>
<comment type="caution">
    <text evidence="6">The sequence shown here is derived from an EMBL/GenBank/DDBJ whole genome shotgun (WGS) entry which is preliminary data.</text>
</comment>
<evidence type="ECO:0000259" key="5">
    <source>
        <dbReference type="PROSITE" id="PS50931"/>
    </source>
</evidence>
<dbReference type="RefSeq" id="WP_169565349.1">
    <property type="nucleotide sequence ID" value="NZ_JAAXYH010000014.1"/>
</dbReference>
<dbReference type="InterPro" id="IPR000847">
    <property type="entry name" value="LysR_HTH_N"/>
</dbReference>
<evidence type="ECO:0000256" key="4">
    <source>
        <dbReference type="ARBA" id="ARBA00023163"/>
    </source>
</evidence>
<dbReference type="InterPro" id="IPR036390">
    <property type="entry name" value="WH_DNA-bd_sf"/>
</dbReference>
<dbReference type="GO" id="GO:0043565">
    <property type="term" value="F:sequence-specific DNA binding"/>
    <property type="evidence" value="ECO:0007669"/>
    <property type="project" value="TreeGrafter"/>
</dbReference>
<dbReference type="AlphaFoldDB" id="A0A972FVQ2"/>
<dbReference type="SUPFAM" id="SSF46785">
    <property type="entry name" value="Winged helix' DNA-binding domain"/>
    <property type="match status" value="1"/>
</dbReference>
<dbReference type="FunFam" id="1.10.10.10:FF:000001">
    <property type="entry name" value="LysR family transcriptional regulator"/>
    <property type="match status" value="1"/>
</dbReference>
<evidence type="ECO:0000313" key="6">
    <source>
        <dbReference type="EMBL" id="NMH66626.1"/>
    </source>
</evidence>
<name>A0A972FVQ2_9GAMM</name>
<evidence type="ECO:0000256" key="1">
    <source>
        <dbReference type="ARBA" id="ARBA00009437"/>
    </source>
</evidence>
<keyword evidence="2" id="KW-0805">Transcription regulation</keyword>
<dbReference type="Proteomes" id="UP000737113">
    <property type="component" value="Unassembled WGS sequence"/>
</dbReference>
<evidence type="ECO:0000256" key="3">
    <source>
        <dbReference type="ARBA" id="ARBA00023125"/>
    </source>
</evidence>
<feature type="domain" description="HTH lysR-type" evidence="5">
    <location>
        <begin position="6"/>
        <end position="63"/>
    </location>
</feature>